<evidence type="ECO:0000259" key="2">
    <source>
        <dbReference type="Pfam" id="PF22513"/>
    </source>
</evidence>
<dbReference type="Proteomes" id="UP000051386">
    <property type="component" value="Unassembled WGS sequence"/>
</dbReference>
<dbReference type="AlphaFoldDB" id="A0A0R0CD26"/>
<comment type="caution">
    <text evidence="3">The sequence shown here is derived from an EMBL/GenBank/DDBJ whole genome shotgun (WGS) entry which is preliminary data.</text>
</comment>
<reference evidence="3 4" key="1">
    <citation type="submission" date="2015-05" db="EMBL/GenBank/DDBJ databases">
        <title>Genome sequencing and analysis of members of genus Stenotrophomonas.</title>
        <authorList>
            <person name="Patil P.P."/>
            <person name="Midha S."/>
            <person name="Patil P.B."/>
        </authorList>
    </citation>
    <scope>NUCLEOTIDE SEQUENCE [LARGE SCALE GENOMIC DNA]</scope>
    <source>
        <strain evidence="3 4">DSM 21508</strain>
    </source>
</reference>
<dbReference type="InterPro" id="IPR013321">
    <property type="entry name" value="Arc_rbn_hlx_hlx"/>
</dbReference>
<proteinExistence type="predicted"/>
<dbReference type="RefSeq" id="WP_057687474.1">
    <property type="nucleotide sequence ID" value="NZ_LDJK01000096.1"/>
</dbReference>
<name>A0A0R0CD26_9GAMM</name>
<evidence type="ECO:0000313" key="4">
    <source>
        <dbReference type="Proteomes" id="UP000051386"/>
    </source>
</evidence>
<keyword evidence="4" id="KW-1185">Reference proteome</keyword>
<dbReference type="GO" id="GO:0006355">
    <property type="term" value="P:regulation of DNA-templated transcription"/>
    <property type="evidence" value="ECO:0007669"/>
    <property type="project" value="InterPro"/>
</dbReference>
<organism evidence="3 4">
    <name type="scientific">Stenotrophomonas chelatiphaga</name>
    <dbReference type="NCBI Taxonomy" id="517011"/>
    <lineage>
        <taxon>Bacteria</taxon>
        <taxon>Pseudomonadati</taxon>
        <taxon>Pseudomonadota</taxon>
        <taxon>Gammaproteobacteria</taxon>
        <taxon>Lysobacterales</taxon>
        <taxon>Lysobacteraceae</taxon>
        <taxon>Stenotrophomonas</taxon>
    </lineage>
</organism>
<dbReference type="EMBL" id="LDJK01000096">
    <property type="protein sequence ID" value="KRG67609.1"/>
    <property type="molecule type" value="Genomic_DNA"/>
</dbReference>
<protein>
    <submittedName>
        <fullName evidence="3">Plasmid stabilization protein</fullName>
    </submittedName>
</protein>
<dbReference type="PATRIC" id="fig|517011.3.peg.3580"/>
<dbReference type="InterPro" id="IPR053853">
    <property type="entry name" value="FitA-like_RHH"/>
</dbReference>
<sequence>MPAVTIRNLSEEAHRALKVRAAQHGRSTEAEIRDILESAVRPASRVRLGSALAALSADHGLTDADVDALTATRDKTPAKPLGLNDRP</sequence>
<dbReference type="InterPro" id="IPR010985">
    <property type="entry name" value="Ribbon_hlx_hlx"/>
</dbReference>
<feature type="domain" description="Antitoxin FitA-like ribbon-helix-helix" evidence="2">
    <location>
        <begin position="2"/>
        <end position="40"/>
    </location>
</feature>
<dbReference type="Pfam" id="PF22513">
    <property type="entry name" value="FitA-like_RHH"/>
    <property type="match status" value="1"/>
</dbReference>
<accession>A0A0R0CD26</accession>
<gene>
    <name evidence="3" type="ORF">ABB28_16640</name>
</gene>
<dbReference type="SUPFAM" id="SSF47598">
    <property type="entry name" value="Ribbon-helix-helix"/>
    <property type="match status" value="1"/>
</dbReference>
<feature type="region of interest" description="Disordered" evidence="1">
    <location>
        <begin position="63"/>
        <end position="87"/>
    </location>
</feature>
<evidence type="ECO:0000313" key="3">
    <source>
        <dbReference type="EMBL" id="KRG67609.1"/>
    </source>
</evidence>
<evidence type="ECO:0000256" key="1">
    <source>
        <dbReference type="SAM" id="MobiDB-lite"/>
    </source>
</evidence>
<dbReference type="Gene3D" id="1.10.1220.10">
    <property type="entry name" value="Met repressor-like"/>
    <property type="match status" value="1"/>
</dbReference>